<reference evidence="2" key="1">
    <citation type="journal article" date="2019" name="Int. J. Syst. Evol. Microbiol.">
        <title>The Global Catalogue of Microorganisms (GCM) 10K type strain sequencing project: providing services to taxonomists for standard genome sequencing and annotation.</title>
        <authorList>
            <consortium name="The Broad Institute Genomics Platform"/>
            <consortium name="The Broad Institute Genome Sequencing Center for Infectious Disease"/>
            <person name="Wu L."/>
            <person name="Ma J."/>
        </authorList>
    </citation>
    <scope>NUCLEOTIDE SEQUENCE [LARGE SCALE GENOMIC DNA]</scope>
    <source>
        <strain evidence="2">JCM 18298</strain>
    </source>
</reference>
<accession>A0ABP9KJM6</accession>
<proteinExistence type="predicted"/>
<gene>
    <name evidence="1" type="ORF">GCM10023318_38170</name>
</gene>
<dbReference type="Proteomes" id="UP001500603">
    <property type="component" value="Unassembled WGS sequence"/>
</dbReference>
<organism evidence="1 2">
    <name type="scientific">Nocardia callitridis</name>
    <dbReference type="NCBI Taxonomy" id="648753"/>
    <lineage>
        <taxon>Bacteria</taxon>
        <taxon>Bacillati</taxon>
        <taxon>Actinomycetota</taxon>
        <taxon>Actinomycetes</taxon>
        <taxon>Mycobacteriales</taxon>
        <taxon>Nocardiaceae</taxon>
        <taxon>Nocardia</taxon>
    </lineage>
</organism>
<name>A0ABP9KJM6_9NOCA</name>
<keyword evidence="2" id="KW-1185">Reference proteome</keyword>
<comment type="caution">
    <text evidence="1">The sequence shown here is derived from an EMBL/GenBank/DDBJ whole genome shotgun (WGS) entry which is preliminary data.</text>
</comment>
<sequence length="68" mass="7564">MPPLRGASPEEVAVIARWLARPGVRIVRTSEGYHEPCHGAARWLAWAERADAAAHARYAEDEYLQHSG</sequence>
<dbReference type="EMBL" id="BAABJM010000003">
    <property type="protein sequence ID" value="GAA5058633.1"/>
    <property type="molecule type" value="Genomic_DNA"/>
</dbReference>
<evidence type="ECO:0000313" key="1">
    <source>
        <dbReference type="EMBL" id="GAA5058633.1"/>
    </source>
</evidence>
<protein>
    <submittedName>
        <fullName evidence="1">Uncharacterized protein</fullName>
    </submittedName>
</protein>
<evidence type="ECO:0000313" key="2">
    <source>
        <dbReference type="Proteomes" id="UP001500603"/>
    </source>
</evidence>